<dbReference type="AlphaFoldDB" id="H0E6W6"/>
<gene>
    <name evidence="1" type="ORF">PAI11_25670</name>
</gene>
<accession>H0E6W6</accession>
<evidence type="ECO:0000313" key="1">
    <source>
        <dbReference type="EMBL" id="EHN10607.1"/>
    </source>
</evidence>
<keyword evidence="2" id="KW-1185">Reference proteome</keyword>
<dbReference type="Proteomes" id="UP000005143">
    <property type="component" value="Unassembled WGS sequence"/>
</dbReference>
<proteinExistence type="predicted"/>
<dbReference type="EMBL" id="AGUD01000210">
    <property type="protein sequence ID" value="EHN10607.1"/>
    <property type="molecule type" value="Genomic_DNA"/>
</dbReference>
<evidence type="ECO:0000313" key="2">
    <source>
        <dbReference type="Proteomes" id="UP000005143"/>
    </source>
</evidence>
<comment type="caution">
    <text evidence="1">The sequence shown here is derived from an EMBL/GenBank/DDBJ whole genome shotgun (WGS) entry which is preliminary data.</text>
</comment>
<organism evidence="1 2">
    <name type="scientific">Patulibacter medicamentivorans</name>
    <dbReference type="NCBI Taxonomy" id="1097667"/>
    <lineage>
        <taxon>Bacteria</taxon>
        <taxon>Bacillati</taxon>
        <taxon>Actinomycetota</taxon>
        <taxon>Thermoleophilia</taxon>
        <taxon>Solirubrobacterales</taxon>
        <taxon>Patulibacteraceae</taxon>
        <taxon>Patulibacter</taxon>
    </lineage>
</organism>
<reference evidence="1 2" key="1">
    <citation type="journal article" date="2013" name="Biodegradation">
        <title>Quantitative proteomic analysis of ibuprofen-degrading Patulibacter sp. strain I11.</title>
        <authorList>
            <person name="Almeida B."/>
            <person name="Kjeldal H."/>
            <person name="Lolas I."/>
            <person name="Knudsen A.D."/>
            <person name="Carvalho G."/>
            <person name="Nielsen K.L."/>
            <person name="Barreto Crespo M.T."/>
            <person name="Stensballe A."/>
            <person name="Nielsen J.L."/>
        </authorList>
    </citation>
    <scope>NUCLEOTIDE SEQUENCE [LARGE SCALE GENOMIC DNA]</scope>
    <source>
        <strain evidence="1 2">I11</strain>
    </source>
</reference>
<protein>
    <submittedName>
        <fullName evidence="1">Uncharacterized protein</fullName>
    </submittedName>
</protein>
<sequence length="695" mass="74923">MDIVKGPVRQDDGTIKQELQRLDAQLRIATQPIAVRYTADPRCADQDPATRPTDGLCFDGDLSPVPDDVHVTFDRPTGAITYDASAPIASLGARVDSATALFGDAKKLDARIDRLPQRVTVGFRPAEGYDDGVDVTTDQRVGRIKAKITDGTTEAPELVDGQAKVALRKLPGQFAIAAQLYEIAGGTIGLVGYAPDPAKPEEKSTRIAAELHLGPLPDGSRQDIDLDVRTDNPNDAVPEPMAMTGRIEDIPDDMTLGLDAQKLRYTASTRIPKVTVDARNLPQGKAGDDLKGKPQNVKATITDIPTELDVDLQNLVVTPKEGEALGLVDFELWDVGSPRAALPVDNRNKLQFDKRSGNLHIQGRLLPGLRFARLTLPSGTGAETGKLKVKTQFAANPEPLDLVMWSGMGGEDRSRIELTASELKTEQEFEFIDRNGLRVDWRSNEVGTDLHLGVSAKEVGTDVDIEDLPTQAFVCVVGNDDCFDRYVLGRFPVNGKLVEVPVGTSIRTVASGPVVVSGWICLTPTTTHGTPSGAVYDSCINRTASNRVELDRLEVQSMTFGVHTGETVDRNSSGNGPEEDNLLLLHLRTDGTGLRARNINIRNTVAEKLNIIRAGYTGKHPNYVREGQPLFAIPRAPGLPAQFTMLADLDLPPNKEDSSGTLNCGAAHLVTTVELPLLGTTNIFPAAGWLTGVCD</sequence>
<name>H0E6W6_9ACTN</name>